<keyword evidence="5 10" id="KW-1133">Transmembrane helix</keyword>
<dbReference type="GeneID" id="59236673"/>
<evidence type="ECO:0000313" key="13">
    <source>
        <dbReference type="Proteomes" id="UP000509704"/>
    </source>
</evidence>
<evidence type="ECO:0000256" key="6">
    <source>
        <dbReference type="ARBA" id="ARBA00023053"/>
    </source>
</evidence>
<name>A0A7H9B2P8_ZYGMR</name>
<evidence type="ECO:0000256" key="4">
    <source>
        <dbReference type="ARBA" id="ARBA00022692"/>
    </source>
</evidence>
<keyword evidence="3" id="KW-0050">Antiport</keyword>
<dbReference type="KEGG" id="zmk:HG535_0E00150"/>
<dbReference type="GO" id="GO:0006814">
    <property type="term" value="P:sodium ion transport"/>
    <property type="evidence" value="ECO:0007669"/>
    <property type="project" value="UniProtKB-KW"/>
</dbReference>
<evidence type="ECO:0000256" key="3">
    <source>
        <dbReference type="ARBA" id="ARBA00022449"/>
    </source>
</evidence>
<dbReference type="Pfam" id="PF00999">
    <property type="entry name" value="Na_H_Exchanger"/>
    <property type="match status" value="2"/>
</dbReference>
<feature type="transmembrane region" description="Helical" evidence="10">
    <location>
        <begin position="130"/>
        <end position="151"/>
    </location>
</feature>
<feature type="transmembrane region" description="Helical" evidence="10">
    <location>
        <begin position="480"/>
        <end position="504"/>
    </location>
</feature>
<keyword evidence="7" id="KW-0406">Ion transport</keyword>
<keyword evidence="4 10" id="KW-0812">Transmembrane</keyword>
<feature type="transmembrane region" description="Helical" evidence="10">
    <location>
        <begin position="41"/>
        <end position="59"/>
    </location>
</feature>
<evidence type="ECO:0000313" key="12">
    <source>
        <dbReference type="EMBL" id="QLG72931.1"/>
    </source>
</evidence>
<feature type="transmembrane region" description="Helical" evidence="10">
    <location>
        <begin position="100"/>
        <end position="124"/>
    </location>
</feature>
<dbReference type="GO" id="GO:1902600">
    <property type="term" value="P:proton transmembrane transport"/>
    <property type="evidence" value="ECO:0007669"/>
    <property type="project" value="InterPro"/>
</dbReference>
<evidence type="ECO:0000256" key="7">
    <source>
        <dbReference type="ARBA" id="ARBA00023065"/>
    </source>
</evidence>
<organism evidence="12 13">
    <name type="scientific">Zygotorulaspora mrakii</name>
    <name type="common">Zygosaccharomyces mrakii</name>
    <dbReference type="NCBI Taxonomy" id="42260"/>
    <lineage>
        <taxon>Eukaryota</taxon>
        <taxon>Fungi</taxon>
        <taxon>Dikarya</taxon>
        <taxon>Ascomycota</taxon>
        <taxon>Saccharomycotina</taxon>
        <taxon>Saccharomycetes</taxon>
        <taxon>Saccharomycetales</taxon>
        <taxon>Saccharomycetaceae</taxon>
        <taxon>Zygotorulaspora</taxon>
    </lineage>
</organism>
<feature type="transmembrane region" description="Helical" evidence="10">
    <location>
        <begin position="16"/>
        <end position="34"/>
    </location>
</feature>
<evidence type="ECO:0000259" key="11">
    <source>
        <dbReference type="Pfam" id="PF00999"/>
    </source>
</evidence>
<proteinExistence type="predicted"/>
<keyword evidence="8 10" id="KW-0472">Membrane</keyword>
<feature type="transmembrane region" description="Helical" evidence="10">
    <location>
        <begin position="433"/>
        <end position="459"/>
    </location>
</feature>
<feature type="transmembrane region" description="Helical" evidence="10">
    <location>
        <begin position="196"/>
        <end position="219"/>
    </location>
</feature>
<sequence>MNGSGLNENVLLYNEPNITIILIVGSFLLLLNLVGYALDRFFYCGLVGQIFLGVAWGIPGAKWLSLSMQESVGELGYLGLILLVYEGGLSSDIRAIRSNLLMSSLSALTGVLATIGISFILMVLVDASPLQAFAAGAALSSTSLGTTFTLLKNSGLISSHSGVIIASAAVLDDVTGLIMAQVISKLGSDSTFNAVTVIRPVFVSIAFAVGVPTICCLLIKPTAKRLRACYALLPINIISNLQFSFVVHTTILIGFVVASSYAGTSNLFGAYIAGACIRWYDSDITTEELLSSNVVSADGIDLTQYTIPLNNNLNHILRSRVAETTQSNAVIEGMSCKLVALECPSPVLLKNQDNKFINEKKKRNFKHDGINDSKYLGADDGEYFQSTDDIVTGKGTWDTFYEKPVSLILKPFFFSSIGFSIPISQMFDGSTVWRGLVFSVMMVLAKLLCGIWLVRFCYIKNLSCFSNSNNQLQTFPRIKSLYPAILVGSAMVARGEIGFLVAAIAQSRGIFTPEQFLVVIWSIVLCTIIGPIAVGFLSRKA</sequence>
<dbReference type="PANTHER" id="PTHR43562">
    <property type="entry name" value="NAPA-TYPE SODIUM/HYDROGEN ANTIPORTER"/>
    <property type="match status" value="1"/>
</dbReference>
<dbReference type="OrthoDB" id="1288932at2759"/>
<feature type="transmembrane region" description="Helical" evidence="10">
    <location>
        <begin position="261"/>
        <end position="280"/>
    </location>
</feature>
<gene>
    <name evidence="12" type="ORF">HG535_0E00150</name>
</gene>
<feature type="transmembrane region" description="Helical" evidence="10">
    <location>
        <begin position="407"/>
        <end position="427"/>
    </location>
</feature>
<evidence type="ECO:0000256" key="1">
    <source>
        <dbReference type="ARBA" id="ARBA00004141"/>
    </source>
</evidence>
<evidence type="ECO:0000256" key="9">
    <source>
        <dbReference type="ARBA" id="ARBA00023201"/>
    </source>
</evidence>
<evidence type="ECO:0000256" key="2">
    <source>
        <dbReference type="ARBA" id="ARBA00022448"/>
    </source>
</evidence>
<feature type="transmembrane region" description="Helical" evidence="10">
    <location>
        <begin position="516"/>
        <end position="537"/>
    </location>
</feature>
<dbReference type="GO" id="GO:0016020">
    <property type="term" value="C:membrane"/>
    <property type="evidence" value="ECO:0007669"/>
    <property type="project" value="UniProtKB-SubCell"/>
</dbReference>
<evidence type="ECO:0000256" key="10">
    <source>
        <dbReference type="SAM" id="Phobius"/>
    </source>
</evidence>
<dbReference type="Proteomes" id="UP000509704">
    <property type="component" value="Chromosome 5"/>
</dbReference>
<accession>A0A7H9B2P8</accession>
<protein>
    <recommendedName>
        <fullName evidence="11">Cation/H+ exchanger transmembrane domain-containing protein</fullName>
    </recommendedName>
</protein>
<dbReference type="RefSeq" id="XP_037144658.1">
    <property type="nucleotide sequence ID" value="XM_037288763.1"/>
</dbReference>
<dbReference type="AlphaFoldDB" id="A0A7H9B2P8"/>
<keyword evidence="2" id="KW-0813">Transport</keyword>
<evidence type="ECO:0000256" key="8">
    <source>
        <dbReference type="ARBA" id="ARBA00023136"/>
    </source>
</evidence>
<dbReference type="Gene3D" id="1.20.1530.20">
    <property type="match status" value="2"/>
</dbReference>
<dbReference type="EMBL" id="CP058608">
    <property type="protein sequence ID" value="QLG72931.1"/>
    <property type="molecule type" value="Genomic_DNA"/>
</dbReference>
<comment type="subcellular location">
    <subcellularLocation>
        <location evidence="1">Membrane</location>
        <topology evidence="1">Multi-pass membrane protein</topology>
    </subcellularLocation>
</comment>
<reference evidence="12 13" key="1">
    <citation type="submission" date="2020-07" db="EMBL/GenBank/DDBJ databases">
        <title>The yeast mating-type switching endonuclease HO is a domesticated member of an unorthodox homing genetic element family.</title>
        <authorList>
            <person name="Coughlan A.Y."/>
            <person name="Lombardi L."/>
            <person name="Braun-Galleani S."/>
            <person name="Martos A.R."/>
            <person name="Galeote V."/>
            <person name="Bigey F."/>
            <person name="Dequin S."/>
            <person name="Byrne K.P."/>
            <person name="Wolfe K.H."/>
        </authorList>
    </citation>
    <scope>NUCLEOTIDE SEQUENCE [LARGE SCALE GENOMIC DNA]</scope>
    <source>
        <strain evidence="12 13">NRRL Y-6702</strain>
    </source>
</reference>
<evidence type="ECO:0000256" key="5">
    <source>
        <dbReference type="ARBA" id="ARBA00022989"/>
    </source>
</evidence>
<keyword evidence="9" id="KW-0739">Sodium transport</keyword>
<dbReference type="InterPro" id="IPR038770">
    <property type="entry name" value="Na+/solute_symporter_sf"/>
</dbReference>
<keyword evidence="6" id="KW-0915">Sodium</keyword>
<feature type="transmembrane region" description="Helical" evidence="10">
    <location>
        <begin position="231"/>
        <end position="255"/>
    </location>
</feature>
<feature type="domain" description="Cation/H+ exchanger transmembrane" evidence="11">
    <location>
        <begin position="404"/>
        <end position="538"/>
    </location>
</feature>
<dbReference type="GO" id="GO:0015297">
    <property type="term" value="F:antiporter activity"/>
    <property type="evidence" value="ECO:0007669"/>
    <property type="project" value="UniProtKB-KW"/>
</dbReference>
<feature type="transmembrane region" description="Helical" evidence="10">
    <location>
        <begin position="163"/>
        <end position="184"/>
    </location>
</feature>
<keyword evidence="13" id="KW-1185">Reference proteome</keyword>
<feature type="transmembrane region" description="Helical" evidence="10">
    <location>
        <begin position="71"/>
        <end position="88"/>
    </location>
</feature>
<feature type="domain" description="Cation/H+ exchanger transmembrane" evidence="11">
    <location>
        <begin position="38"/>
        <end position="288"/>
    </location>
</feature>
<dbReference type="PANTHER" id="PTHR43562:SF3">
    <property type="entry name" value="SODIUM ION_PROTON EXCHANGER (EUROFUNG)"/>
    <property type="match status" value="1"/>
</dbReference>
<dbReference type="InterPro" id="IPR006153">
    <property type="entry name" value="Cation/H_exchanger_TM"/>
</dbReference>